<dbReference type="Gene3D" id="3.80.10.10">
    <property type="entry name" value="Ribonuclease Inhibitor"/>
    <property type="match status" value="1"/>
</dbReference>
<reference evidence="1 2" key="1">
    <citation type="journal article" date="2021" name="Sci. Rep.">
        <title>The genome of the diatom Chaetoceros tenuissimus carries an ancient integrated fragment of an extant virus.</title>
        <authorList>
            <person name="Hongo Y."/>
            <person name="Kimura K."/>
            <person name="Takaki Y."/>
            <person name="Yoshida Y."/>
            <person name="Baba S."/>
            <person name="Kobayashi G."/>
            <person name="Nagasaki K."/>
            <person name="Hano T."/>
            <person name="Tomaru Y."/>
        </authorList>
    </citation>
    <scope>NUCLEOTIDE SEQUENCE [LARGE SCALE GENOMIC DNA]</scope>
    <source>
        <strain evidence="1 2">NIES-3715</strain>
    </source>
</reference>
<protein>
    <recommendedName>
        <fullName evidence="3">Leucine-rich repeat domain-containing protein</fullName>
    </recommendedName>
</protein>
<dbReference type="InterPro" id="IPR026906">
    <property type="entry name" value="LRR_5"/>
</dbReference>
<comment type="caution">
    <text evidence="1">The sequence shown here is derived from an EMBL/GenBank/DDBJ whole genome shotgun (WGS) entry which is preliminary data.</text>
</comment>
<evidence type="ECO:0000313" key="2">
    <source>
        <dbReference type="Proteomes" id="UP001054902"/>
    </source>
</evidence>
<organism evidence="1 2">
    <name type="scientific">Chaetoceros tenuissimus</name>
    <dbReference type="NCBI Taxonomy" id="426638"/>
    <lineage>
        <taxon>Eukaryota</taxon>
        <taxon>Sar</taxon>
        <taxon>Stramenopiles</taxon>
        <taxon>Ochrophyta</taxon>
        <taxon>Bacillariophyta</taxon>
        <taxon>Coscinodiscophyceae</taxon>
        <taxon>Chaetocerotophycidae</taxon>
        <taxon>Chaetocerotales</taxon>
        <taxon>Chaetocerotaceae</taxon>
        <taxon>Chaetoceros</taxon>
    </lineage>
</organism>
<dbReference type="EMBL" id="BLLK01000022">
    <property type="protein sequence ID" value="GFH47240.1"/>
    <property type="molecule type" value="Genomic_DNA"/>
</dbReference>
<dbReference type="AlphaFoldDB" id="A0AAD3H1U3"/>
<dbReference type="SUPFAM" id="SSF52058">
    <property type="entry name" value="L domain-like"/>
    <property type="match status" value="1"/>
</dbReference>
<dbReference type="Pfam" id="PF13306">
    <property type="entry name" value="LRR_5"/>
    <property type="match status" value="1"/>
</dbReference>
<proteinExistence type="predicted"/>
<evidence type="ECO:0000313" key="1">
    <source>
        <dbReference type="EMBL" id="GFH47240.1"/>
    </source>
</evidence>
<evidence type="ECO:0008006" key="3">
    <source>
        <dbReference type="Google" id="ProtNLM"/>
    </source>
</evidence>
<dbReference type="Proteomes" id="UP001054902">
    <property type="component" value="Unassembled WGS sequence"/>
</dbReference>
<gene>
    <name evidence="1" type="ORF">CTEN210_03715</name>
</gene>
<sequence length="271" mass="31864">MWNIEEHYLRPGVRMYNNLKTLFYNGEKLWEGDEDYFDELDLEEEPAHPLVYTRDDRKSWQQIVVLTGVEEIPACTFQGCVNVEKVVMYDVRWIRSRAYLECKKLRHVTFSQNLEVVGPNALRDCASLSSIFFPDSCREIQDWALARCDRLEIVSVPRHTKIRDFAFDDTALITKNKGAGFTGFFNWCHDWVKYINFEEEYSLHRACSSSTPTEDMIYQIMKEQGGPKTFHEPNKVQITPSQYLSENPFAEHIEEKSLIQRYILEMMGETV</sequence>
<accession>A0AAD3H1U3</accession>
<dbReference type="InterPro" id="IPR032675">
    <property type="entry name" value="LRR_dom_sf"/>
</dbReference>
<name>A0AAD3H1U3_9STRA</name>
<keyword evidence="2" id="KW-1185">Reference proteome</keyword>